<organism evidence="2 3">
    <name type="scientific">Acetobacter oeni</name>
    <dbReference type="NCBI Taxonomy" id="304077"/>
    <lineage>
        <taxon>Bacteria</taxon>
        <taxon>Pseudomonadati</taxon>
        <taxon>Pseudomonadota</taxon>
        <taxon>Alphaproteobacteria</taxon>
        <taxon>Acetobacterales</taxon>
        <taxon>Acetobacteraceae</taxon>
        <taxon>Acetobacter</taxon>
    </lineage>
</organism>
<proteinExistence type="predicted"/>
<dbReference type="InterPro" id="IPR052909">
    <property type="entry name" value="Transposase_6_like"/>
</dbReference>
<evidence type="ECO:0000313" key="3">
    <source>
        <dbReference type="Proteomes" id="UP000321746"/>
    </source>
</evidence>
<comment type="caution">
    <text evidence="2">The sequence shown here is derived from an EMBL/GenBank/DDBJ whole genome shotgun (WGS) entry which is preliminary data.</text>
</comment>
<name>A0A511XJ22_9PROT</name>
<dbReference type="Proteomes" id="UP000321746">
    <property type="component" value="Unassembled WGS sequence"/>
</dbReference>
<dbReference type="RefSeq" id="WP_173571981.1">
    <property type="nucleotide sequence ID" value="NZ_BJYG01000012.1"/>
</dbReference>
<evidence type="ECO:0000259" key="1">
    <source>
        <dbReference type="Pfam" id="PF13340"/>
    </source>
</evidence>
<dbReference type="AlphaFoldDB" id="A0A511XJ22"/>
<evidence type="ECO:0000313" key="2">
    <source>
        <dbReference type="EMBL" id="GEN62947.1"/>
    </source>
</evidence>
<reference evidence="2 3" key="1">
    <citation type="submission" date="2019-07" db="EMBL/GenBank/DDBJ databases">
        <title>Whole genome shotgun sequence of Acetobacter oeni NBRC 105207.</title>
        <authorList>
            <person name="Hosoyama A."/>
            <person name="Uohara A."/>
            <person name="Ohji S."/>
            <person name="Ichikawa N."/>
        </authorList>
    </citation>
    <scope>NUCLEOTIDE SEQUENCE [LARGE SCALE GENOMIC DNA]</scope>
    <source>
        <strain evidence="2 3">NBRC 105207</strain>
    </source>
</reference>
<gene>
    <name evidence="2" type="ORF">AOE01nite_11710</name>
</gene>
<dbReference type="PANTHER" id="PTHR46637">
    <property type="entry name" value="TIS1421-TRANSPOSASE PROTEIN A"/>
    <property type="match status" value="1"/>
</dbReference>
<protein>
    <recommendedName>
        <fullName evidence="1">Insertion element IS402-like domain-containing protein</fullName>
    </recommendedName>
</protein>
<keyword evidence="3" id="KW-1185">Reference proteome</keyword>
<dbReference type="EMBL" id="BJYG01000012">
    <property type="protein sequence ID" value="GEN62947.1"/>
    <property type="molecule type" value="Genomic_DNA"/>
</dbReference>
<dbReference type="Pfam" id="PF13340">
    <property type="entry name" value="DUF4096"/>
    <property type="match status" value="1"/>
</dbReference>
<dbReference type="InterPro" id="IPR025161">
    <property type="entry name" value="IS402-like_dom"/>
</dbReference>
<dbReference type="PANTHER" id="PTHR46637:SF1">
    <property type="entry name" value="BLL5188 PROTEIN"/>
    <property type="match status" value="1"/>
</dbReference>
<sequence>MLWIVRMGSLWRDLPVVFGNWSSIFRHFNDWRAADVLNTDFRYFVRWVDPDMEYAMADETIVKVHRYGQDVEGRLRGNPQAARRTA</sequence>
<feature type="domain" description="Insertion element IS402-like" evidence="1">
    <location>
        <begin position="1"/>
        <end position="38"/>
    </location>
</feature>
<accession>A0A511XJ22</accession>